<gene>
    <name evidence="1" type="ORF">DPMN_036912</name>
</gene>
<evidence type="ECO:0000313" key="2">
    <source>
        <dbReference type="Proteomes" id="UP000828390"/>
    </source>
</evidence>
<dbReference type="Proteomes" id="UP000828390">
    <property type="component" value="Unassembled WGS sequence"/>
</dbReference>
<protein>
    <submittedName>
        <fullName evidence="1">Uncharacterized protein</fullName>
    </submittedName>
</protein>
<proteinExistence type="predicted"/>
<sequence>MDKRSAWHWEVTDSIPTRGAFSRSSLKTPSTGIFVFSVLHWIWCPPSNREVTGWIATAGALFKSLLDTPMLQLGLNGRVPHPALPKPQPTIPFQGSALPFYL</sequence>
<reference evidence="1" key="1">
    <citation type="journal article" date="2019" name="bioRxiv">
        <title>The Genome of the Zebra Mussel, Dreissena polymorpha: A Resource for Invasive Species Research.</title>
        <authorList>
            <person name="McCartney M.A."/>
            <person name="Auch B."/>
            <person name="Kono T."/>
            <person name="Mallez S."/>
            <person name="Zhang Y."/>
            <person name="Obille A."/>
            <person name="Becker A."/>
            <person name="Abrahante J.E."/>
            <person name="Garbe J."/>
            <person name="Badalamenti J.P."/>
            <person name="Herman A."/>
            <person name="Mangelson H."/>
            <person name="Liachko I."/>
            <person name="Sullivan S."/>
            <person name="Sone E.D."/>
            <person name="Koren S."/>
            <person name="Silverstein K.A.T."/>
            <person name="Beckman K.B."/>
            <person name="Gohl D.M."/>
        </authorList>
    </citation>
    <scope>NUCLEOTIDE SEQUENCE</scope>
    <source>
        <strain evidence="1">Duluth1</strain>
        <tissue evidence="1">Whole animal</tissue>
    </source>
</reference>
<name>A0A9D4RPB1_DREPO</name>
<evidence type="ECO:0000313" key="1">
    <source>
        <dbReference type="EMBL" id="KAH3873675.1"/>
    </source>
</evidence>
<reference evidence="1" key="2">
    <citation type="submission" date="2020-11" db="EMBL/GenBank/DDBJ databases">
        <authorList>
            <person name="McCartney M.A."/>
            <person name="Auch B."/>
            <person name="Kono T."/>
            <person name="Mallez S."/>
            <person name="Becker A."/>
            <person name="Gohl D.M."/>
            <person name="Silverstein K.A.T."/>
            <person name="Koren S."/>
            <person name="Bechman K.B."/>
            <person name="Herman A."/>
            <person name="Abrahante J.E."/>
            <person name="Garbe J."/>
        </authorList>
    </citation>
    <scope>NUCLEOTIDE SEQUENCE</scope>
    <source>
        <strain evidence="1">Duluth1</strain>
        <tissue evidence="1">Whole animal</tissue>
    </source>
</reference>
<accession>A0A9D4RPB1</accession>
<dbReference type="AlphaFoldDB" id="A0A9D4RPB1"/>
<dbReference type="EMBL" id="JAIWYP010000002">
    <property type="protein sequence ID" value="KAH3873675.1"/>
    <property type="molecule type" value="Genomic_DNA"/>
</dbReference>
<keyword evidence="2" id="KW-1185">Reference proteome</keyword>
<comment type="caution">
    <text evidence="1">The sequence shown here is derived from an EMBL/GenBank/DDBJ whole genome shotgun (WGS) entry which is preliminary data.</text>
</comment>
<organism evidence="1 2">
    <name type="scientific">Dreissena polymorpha</name>
    <name type="common">Zebra mussel</name>
    <name type="synonym">Mytilus polymorpha</name>
    <dbReference type="NCBI Taxonomy" id="45954"/>
    <lineage>
        <taxon>Eukaryota</taxon>
        <taxon>Metazoa</taxon>
        <taxon>Spiralia</taxon>
        <taxon>Lophotrochozoa</taxon>
        <taxon>Mollusca</taxon>
        <taxon>Bivalvia</taxon>
        <taxon>Autobranchia</taxon>
        <taxon>Heteroconchia</taxon>
        <taxon>Euheterodonta</taxon>
        <taxon>Imparidentia</taxon>
        <taxon>Neoheterodontei</taxon>
        <taxon>Myida</taxon>
        <taxon>Dreissenoidea</taxon>
        <taxon>Dreissenidae</taxon>
        <taxon>Dreissena</taxon>
    </lineage>
</organism>